<proteinExistence type="predicted"/>
<accession>A0A4Y2I3P5</accession>
<dbReference type="AlphaFoldDB" id="A0A4Y2I3P5"/>
<keyword evidence="2" id="KW-1185">Reference proteome</keyword>
<name>A0A4Y2I3P5_ARAVE</name>
<organism evidence="1 2">
    <name type="scientific">Araneus ventricosus</name>
    <name type="common">Orbweaver spider</name>
    <name type="synonym">Epeira ventricosa</name>
    <dbReference type="NCBI Taxonomy" id="182803"/>
    <lineage>
        <taxon>Eukaryota</taxon>
        <taxon>Metazoa</taxon>
        <taxon>Ecdysozoa</taxon>
        <taxon>Arthropoda</taxon>
        <taxon>Chelicerata</taxon>
        <taxon>Arachnida</taxon>
        <taxon>Araneae</taxon>
        <taxon>Araneomorphae</taxon>
        <taxon>Entelegynae</taxon>
        <taxon>Araneoidea</taxon>
        <taxon>Araneidae</taxon>
        <taxon>Araneus</taxon>
    </lineage>
</organism>
<evidence type="ECO:0000313" key="2">
    <source>
        <dbReference type="Proteomes" id="UP000499080"/>
    </source>
</evidence>
<gene>
    <name evidence="1" type="ORF">AVEN_159949_1</name>
</gene>
<dbReference type="Proteomes" id="UP000499080">
    <property type="component" value="Unassembled WGS sequence"/>
</dbReference>
<comment type="caution">
    <text evidence="1">The sequence shown here is derived from an EMBL/GenBank/DDBJ whole genome shotgun (WGS) entry which is preliminary data.</text>
</comment>
<dbReference type="EMBL" id="BGPR01002338">
    <property type="protein sequence ID" value="GBM71829.1"/>
    <property type="molecule type" value="Genomic_DNA"/>
</dbReference>
<sequence>MALSKRYDLPYLKSHLRSRQLSENHSRPIITNNDGVENIGISEETRLGMDYLLTKAISSYVMSIKDVEFNVFTYEQTRTTVMVPFLDDAEINPCSHLSP</sequence>
<evidence type="ECO:0000313" key="1">
    <source>
        <dbReference type="EMBL" id="GBM71829.1"/>
    </source>
</evidence>
<protein>
    <submittedName>
        <fullName evidence="1">Uncharacterized protein</fullName>
    </submittedName>
</protein>
<reference evidence="1 2" key="1">
    <citation type="journal article" date="2019" name="Sci. Rep.">
        <title>Orb-weaving spider Araneus ventricosus genome elucidates the spidroin gene catalogue.</title>
        <authorList>
            <person name="Kono N."/>
            <person name="Nakamura H."/>
            <person name="Ohtoshi R."/>
            <person name="Moran D.A.P."/>
            <person name="Shinohara A."/>
            <person name="Yoshida Y."/>
            <person name="Fujiwara M."/>
            <person name="Mori M."/>
            <person name="Tomita M."/>
            <person name="Arakawa K."/>
        </authorList>
    </citation>
    <scope>NUCLEOTIDE SEQUENCE [LARGE SCALE GENOMIC DNA]</scope>
</reference>